<evidence type="ECO:0000313" key="3">
    <source>
        <dbReference type="Proteomes" id="UP000003111"/>
    </source>
</evidence>
<gene>
    <name evidence="2" type="ORF">HMPREF0063_10157</name>
</gene>
<dbReference type="HOGENOM" id="CLU_489708_0_0_11"/>
<feature type="compositionally biased region" description="Pro residues" evidence="1">
    <location>
        <begin position="8"/>
        <end position="18"/>
    </location>
</feature>
<dbReference type="STRING" id="585531.HMPREF0063_10157"/>
<dbReference type="Proteomes" id="UP000003111">
    <property type="component" value="Unassembled WGS sequence"/>
</dbReference>
<evidence type="ECO:0008006" key="4">
    <source>
        <dbReference type="Google" id="ProtNLM"/>
    </source>
</evidence>
<dbReference type="EMBL" id="ACLF03000001">
    <property type="protein sequence ID" value="EFQ84816.1"/>
    <property type="molecule type" value="Genomic_DNA"/>
</dbReference>
<reference evidence="2" key="1">
    <citation type="submission" date="2010-08" db="EMBL/GenBank/DDBJ databases">
        <authorList>
            <person name="Muzny D."/>
            <person name="Qin X."/>
            <person name="Buhay C."/>
            <person name="Dugan-Rocha S."/>
            <person name="Ding Y."/>
            <person name="Chen G."/>
            <person name="Hawes A."/>
            <person name="Holder M."/>
            <person name="Jhangiani S."/>
            <person name="Johnson A."/>
            <person name="Khan Z."/>
            <person name="Li Z."/>
            <person name="Liu W."/>
            <person name="Liu X."/>
            <person name="Perez L."/>
            <person name="Shen H."/>
            <person name="Wang Q."/>
            <person name="Watt J."/>
            <person name="Xi L."/>
            <person name="Xin Y."/>
            <person name="Zhou J."/>
            <person name="Deng J."/>
            <person name="Jiang H."/>
            <person name="Liu Y."/>
            <person name="Qu J."/>
            <person name="Song X.-Z."/>
            <person name="Zhang L."/>
            <person name="Villasana D."/>
            <person name="Johnson A."/>
            <person name="Liu J."/>
            <person name="Liyanage D."/>
            <person name="Lorensuhewa L."/>
            <person name="Robinson T."/>
            <person name="Song A."/>
            <person name="Song B.-B."/>
            <person name="Dinh H."/>
            <person name="Thornton R."/>
            <person name="Coyle M."/>
            <person name="Francisco L."/>
            <person name="Jackson L."/>
            <person name="Javaid M."/>
            <person name="Korchina V."/>
            <person name="Kovar C."/>
            <person name="Mata R."/>
            <person name="Mathew T."/>
            <person name="Ngo R."/>
            <person name="Nguyen L."/>
            <person name="Nguyen N."/>
            <person name="Okwuonu G."/>
            <person name="Ongeri F."/>
            <person name="Pham C."/>
            <person name="Simmons D."/>
            <person name="Wilczek-Boney K."/>
            <person name="Hale W."/>
            <person name="Jakkamsetti A."/>
            <person name="Pham P."/>
            <person name="Ruth R."/>
            <person name="San Lucas F."/>
            <person name="Warren J."/>
            <person name="Zhang J."/>
            <person name="Zhao Z."/>
            <person name="Zhou C."/>
            <person name="Zhu D."/>
            <person name="Lee S."/>
            <person name="Bess C."/>
            <person name="Blankenburg K."/>
            <person name="Forbes L."/>
            <person name="Fu Q."/>
            <person name="Gubbala S."/>
            <person name="Hirani K."/>
            <person name="Jayaseelan J.C."/>
            <person name="Lara F."/>
            <person name="Munidasa M."/>
            <person name="Palculict T."/>
            <person name="Patil S."/>
            <person name="Pu L.-L."/>
            <person name="Saada N."/>
            <person name="Tang L."/>
            <person name="Weissenberger G."/>
            <person name="Zhu Y."/>
            <person name="Hemphill L."/>
            <person name="Shang Y."/>
            <person name="Youmans B."/>
            <person name="Ayvaz T."/>
            <person name="Ross M."/>
            <person name="Santibanez J."/>
            <person name="Aqrawi P."/>
            <person name="Gross S."/>
            <person name="Joshi V."/>
            <person name="Fowler G."/>
            <person name="Nazareth L."/>
            <person name="Reid J."/>
            <person name="Worley K."/>
            <person name="Petrosino J."/>
            <person name="Highlander S."/>
            <person name="Gibbs R."/>
        </authorList>
    </citation>
    <scope>NUCLEOTIDE SEQUENCE [LARGE SCALE GENOMIC DNA]</scope>
    <source>
        <strain evidence="2">DSM 15272</strain>
    </source>
</reference>
<dbReference type="AlphaFoldDB" id="E2S800"/>
<name>E2S800_9ACTN</name>
<organism evidence="2 3">
    <name type="scientific">Aeromicrobium marinum DSM 15272</name>
    <dbReference type="NCBI Taxonomy" id="585531"/>
    <lineage>
        <taxon>Bacteria</taxon>
        <taxon>Bacillati</taxon>
        <taxon>Actinomycetota</taxon>
        <taxon>Actinomycetes</taxon>
        <taxon>Propionibacteriales</taxon>
        <taxon>Nocardioidaceae</taxon>
        <taxon>Aeromicrobium</taxon>
    </lineage>
</organism>
<accession>E2S800</accession>
<protein>
    <recommendedName>
        <fullName evidence="4">Membrane-associated oxidoreductase</fullName>
    </recommendedName>
</protein>
<comment type="caution">
    <text evidence="2">The sequence shown here is derived from an EMBL/GenBank/DDBJ whole genome shotgun (WGS) entry which is preliminary data.</text>
</comment>
<proteinExistence type="predicted"/>
<keyword evidence="3" id="KW-1185">Reference proteome</keyword>
<sequence>MDRSVLQPDPPPLEPGLPQPNRVRNPSHRHRPSGMINTQEPSGKPGTGHASVIVATGHVPGASSMRLRFAGGARKSMAISGLHRDATLIVEARQDHTSERPCVRVEASVLGTVIVDSAEAVRLELEAGFRGNLVLRAGGLEVSMEGECVGVLHVEDGSAEVAEPSILGGLFETVYVSGRLGLADAGRDAEIDRLVVEGKAELFVGSSRGVIKSIVPSGDRAELWISPTTGTGRDASSNPAAKLGVASIARLELRSKHECAIGVSVSATDVSVVGQIAFQLGIGATARGVEFRSFGQGGPTLSVGRRAVVADVRGEVTLGKCSGATIDGMPGKGFRIAAVAAASGSGGSHPGPLAESLLSNFTVPRGVDGRSILNAMDDAHRLEPVTSDLPGWELRWDFTRPQSAADQRDLRLDAELLRKLQELSREKGASGSARTKVGWCAQRLRHRVTSGRVERFWLGLYRCLGYGERPGPAFATWLVLSLVLAFALASPGGWDISNLSGGLRLWFDRAIGPVGSLLGTGLGGEASAGLYLMRALTAVPLVVGALSLRNYVRSPV</sequence>
<evidence type="ECO:0000313" key="2">
    <source>
        <dbReference type="EMBL" id="EFQ84816.1"/>
    </source>
</evidence>
<evidence type="ECO:0000256" key="1">
    <source>
        <dbReference type="SAM" id="MobiDB-lite"/>
    </source>
</evidence>
<feature type="region of interest" description="Disordered" evidence="1">
    <location>
        <begin position="1"/>
        <end position="50"/>
    </location>
</feature>